<dbReference type="SUPFAM" id="SSF48726">
    <property type="entry name" value="Immunoglobulin"/>
    <property type="match status" value="3"/>
</dbReference>
<evidence type="ECO:0000256" key="4">
    <source>
        <dbReference type="ARBA" id="ARBA00023136"/>
    </source>
</evidence>
<proteinExistence type="predicted"/>
<dbReference type="SMART" id="SM00409">
    <property type="entry name" value="IG"/>
    <property type="match status" value="3"/>
</dbReference>
<comment type="caution">
    <text evidence="7">The sequence shown here is derived from an EMBL/GenBank/DDBJ whole genome shotgun (WGS) entry which is preliminary data.</text>
</comment>
<dbReference type="InterPro" id="IPR003599">
    <property type="entry name" value="Ig_sub"/>
</dbReference>
<evidence type="ECO:0000313" key="7">
    <source>
        <dbReference type="EMBL" id="GIY00397.1"/>
    </source>
</evidence>
<evidence type="ECO:0000256" key="1">
    <source>
        <dbReference type="ARBA" id="ARBA00004167"/>
    </source>
</evidence>
<evidence type="ECO:0000256" key="5">
    <source>
        <dbReference type="ARBA" id="ARBA00023157"/>
    </source>
</evidence>
<organism evidence="7 8">
    <name type="scientific">Caerostris extrusa</name>
    <name type="common">Bark spider</name>
    <name type="synonym">Caerostris bankana</name>
    <dbReference type="NCBI Taxonomy" id="172846"/>
    <lineage>
        <taxon>Eukaryota</taxon>
        <taxon>Metazoa</taxon>
        <taxon>Ecdysozoa</taxon>
        <taxon>Arthropoda</taxon>
        <taxon>Chelicerata</taxon>
        <taxon>Arachnida</taxon>
        <taxon>Araneae</taxon>
        <taxon>Araneomorphae</taxon>
        <taxon>Entelegynae</taxon>
        <taxon>Araneoidea</taxon>
        <taxon>Araneidae</taxon>
        <taxon>Caerostris</taxon>
    </lineage>
</organism>
<feature type="domain" description="Ig-like" evidence="6">
    <location>
        <begin position="18"/>
        <end position="112"/>
    </location>
</feature>
<dbReference type="InterPro" id="IPR007110">
    <property type="entry name" value="Ig-like_dom"/>
</dbReference>
<dbReference type="Gene3D" id="2.60.40.10">
    <property type="entry name" value="Immunoglobulins"/>
    <property type="match status" value="3"/>
</dbReference>
<accession>A0AAV4PTK8</accession>
<dbReference type="InterPro" id="IPR013783">
    <property type="entry name" value="Ig-like_fold"/>
</dbReference>
<feature type="domain" description="Ig-like" evidence="6">
    <location>
        <begin position="244"/>
        <end position="323"/>
    </location>
</feature>
<keyword evidence="2" id="KW-0812">Transmembrane</keyword>
<name>A0AAV4PTK8_CAEEX</name>
<dbReference type="Pfam" id="PF13927">
    <property type="entry name" value="Ig_3"/>
    <property type="match status" value="1"/>
</dbReference>
<dbReference type="Proteomes" id="UP001054945">
    <property type="component" value="Unassembled WGS sequence"/>
</dbReference>
<dbReference type="PROSITE" id="PS50835">
    <property type="entry name" value="IG_LIKE"/>
    <property type="match status" value="3"/>
</dbReference>
<keyword evidence="5" id="KW-1015">Disulfide bond</keyword>
<evidence type="ECO:0000313" key="8">
    <source>
        <dbReference type="Proteomes" id="UP001054945"/>
    </source>
</evidence>
<dbReference type="EMBL" id="BPLR01005174">
    <property type="protein sequence ID" value="GIY00397.1"/>
    <property type="molecule type" value="Genomic_DNA"/>
</dbReference>
<dbReference type="Pfam" id="PF07686">
    <property type="entry name" value="V-set"/>
    <property type="match status" value="1"/>
</dbReference>
<keyword evidence="8" id="KW-1185">Reference proteome</keyword>
<dbReference type="Pfam" id="PF08205">
    <property type="entry name" value="C2-set_2"/>
    <property type="match status" value="1"/>
</dbReference>
<dbReference type="AlphaFoldDB" id="A0AAV4PTK8"/>
<sequence>MTKFLRIVPIREFLAVVGGEARLPCNIAIPKEPDIISLILWYREAPKSPIYTLDFRKGLPNDAKHFPGKMLTGRAHFDTAEYPPTLKINPTYVEDEGVYKCRIEYRRSRTVTRPVKLITIVPPQAVVITDDRPQKLKRLAGPYDEGAYLSLRCEAEGGNPAPIVTWWKDGSLIDETYFRTSQGFVRNDLVILELRRSDFMVELICQASNTNLTQPINTSVRIDLNSIETTICTYYNSSKPLKVGDDLRLDCETSGSRPPAKIVWWIDNKLVQNEKQSFFTNRNVTYSSIHLSPGIDDNGKIVICKAENPALPHSDMQDTWVLNIHFSPEVTLQLGANIKYSTIKEGNDVYLSA</sequence>
<dbReference type="InterPro" id="IPR036179">
    <property type="entry name" value="Ig-like_dom_sf"/>
</dbReference>
<comment type="subcellular location">
    <subcellularLocation>
        <location evidence="1">Membrane</location>
        <topology evidence="1">Single-pass membrane protein</topology>
    </subcellularLocation>
</comment>
<dbReference type="InterPro" id="IPR013162">
    <property type="entry name" value="CD80_C2-set"/>
</dbReference>
<dbReference type="PANTHER" id="PTHR23278">
    <property type="entry name" value="SIDESTEP PROTEIN"/>
    <property type="match status" value="1"/>
</dbReference>
<evidence type="ECO:0000259" key="6">
    <source>
        <dbReference type="PROSITE" id="PS50835"/>
    </source>
</evidence>
<dbReference type="GO" id="GO:0016020">
    <property type="term" value="C:membrane"/>
    <property type="evidence" value="ECO:0007669"/>
    <property type="project" value="UniProtKB-SubCell"/>
</dbReference>
<gene>
    <name evidence="7" type="primary">AVEN_13423_1</name>
    <name evidence="7" type="ORF">CEXT_562361</name>
</gene>
<dbReference type="InterPro" id="IPR013106">
    <property type="entry name" value="Ig_V-set"/>
</dbReference>
<evidence type="ECO:0000256" key="2">
    <source>
        <dbReference type="ARBA" id="ARBA00022692"/>
    </source>
</evidence>
<feature type="domain" description="Ig-like" evidence="6">
    <location>
        <begin position="123"/>
        <end position="221"/>
    </location>
</feature>
<reference evidence="7 8" key="1">
    <citation type="submission" date="2021-06" db="EMBL/GenBank/DDBJ databases">
        <title>Caerostris extrusa draft genome.</title>
        <authorList>
            <person name="Kono N."/>
            <person name="Arakawa K."/>
        </authorList>
    </citation>
    <scope>NUCLEOTIDE SEQUENCE [LARGE SCALE GENOMIC DNA]</scope>
</reference>
<dbReference type="PANTHER" id="PTHR23278:SF19">
    <property type="entry name" value="OBSCURIN"/>
    <property type="match status" value="1"/>
</dbReference>
<keyword evidence="3" id="KW-1133">Transmembrane helix</keyword>
<evidence type="ECO:0000256" key="3">
    <source>
        <dbReference type="ARBA" id="ARBA00022989"/>
    </source>
</evidence>
<keyword evidence="4" id="KW-0472">Membrane</keyword>
<protein>
    <recommendedName>
        <fullName evidence="6">Ig-like domain-containing protein</fullName>
    </recommendedName>
</protein>